<dbReference type="Gene3D" id="3.60.15.10">
    <property type="entry name" value="Ribonuclease Z/Hydroxyacylglutathione hydrolase-like"/>
    <property type="match status" value="1"/>
</dbReference>
<protein>
    <submittedName>
        <fullName evidence="2">MBL fold metallo-hydrolase</fullName>
    </submittedName>
</protein>
<proteinExistence type="predicted"/>
<sequence length="265" mass="29717">MTLSFSVLASGSKGNAFYIATEKEKMLVDVGLSGKEMERLFTEIQVNPAEITKILVTHEHSDHIKGLGILARKYNLPIYANEKTWKAMEGSIGKLALDQKFVFNLEETKSFGDIDVESFGVSHDAAEPMFYTFHHNGKKVSLVTDLGYVSERIKKTVENSDALIFESNHDVSMLRMGHYPWSVKRRILGDSGHVSNEDCALALSEIIGNCTKRIYLAHLSKDNNMKDLARMSVKNYLNDNGFTIGSNLQLHDTDPKQPTPLYEVV</sequence>
<gene>
    <name evidence="2" type="ORF">GH741_17165</name>
</gene>
<name>A0A6A8DIU0_9BACI</name>
<evidence type="ECO:0000313" key="3">
    <source>
        <dbReference type="Proteomes" id="UP000799092"/>
    </source>
</evidence>
<dbReference type="Pfam" id="PF00753">
    <property type="entry name" value="Lactamase_B"/>
    <property type="match status" value="1"/>
</dbReference>
<accession>A0A6A8DIU0</accession>
<dbReference type="AlphaFoldDB" id="A0A6A8DIU0"/>
<dbReference type="CDD" id="cd07733">
    <property type="entry name" value="YycJ-like_MBL-fold"/>
    <property type="match status" value="1"/>
</dbReference>
<dbReference type="RefSeq" id="WP_153737977.1">
    <property type="nucleotide sequence ID" value="NZ_WJNG01000015.1"/>
</dbReference>
<dbReference type="EMBL" id="WJNG01000015">
    <property type="protein sequence ID" value="MRH44376.1"/>
    <property type="molecule type" value="Genomic_DNA"/>
</dbReference>
<dbReference type="Proteomes" id="UP000799092">
    <property type="component" value="Unassembled WGS sequence"/>
</dbReference>
<dbReference type="GO" id="GO:0016787">
    <property type="term" value="F:hydrolase activity"/>
    <property type="evidence" value="ECO:0007669"/>
    <property type="project" value="UniProtKB-KW"/>
</dbReference>
<dbReference type="SMART" id="SM00849">
    <property type="entry name" value="Lactamase_B"/>
    <property type="match status" value="1"/>
</dbReference>
<comment type="caution">
    <text evidence="2">The sequence shown here is derived from an EMBL/GenBank/DDBJ whole genome shotgun (WGS) entry which is preliminary data.</text>
</comment>
<reference evidence="2" key="1">
    <citation type="submission" date="2019-11" db="EMBL/GenBank/DDBJ databases">
        <authorList>
            <person name="Li J."/>
        </authorList>
    </citation>
    <scope>NUCLEOTIDE SEQUENCE</scope>
    <source>
        <strain evidence="2">B6B</strain>
    </source>
</reference>
<dbReference type="InterPro" id="IPR058121">
    <property type="entry name" value="WalJ/YycJ"/>
</dbReference>
<evidence type="ECO:0000259" key="1">
    <source>
        <dbReference type="SMART" id="SM00849"/>
    </source>
</evidence>
<dbReference type="InterPro" id="IPR036866">
    <property type="entry name" value="RibonucZ/Hydroxyglut_hydro"/>
</dbReference>
<evidence type="ECO:0000313" key="2">
    <source>
        <dbReference type="EMBL" id="MRH44376.1"/>
    </source>
</evidence>
<dbReference type="OrthoDB" id="9781189at2"/>
<dbReference type="InterPro" id="IPR052533">
    <property type="entry name" value="WalJ/YycJ-like"/>
</dbReference>
<feature type="domain" description="Metallo-beta-lactamase" evidence="1">
    <location>
        <begin position="13"/>
        <end position="218"/>
    </location>
</feature>
<dbReference type="SUPFAM" id="SSF56281">
    <property type="entry name" value="Metallo-hydrolase/oxidoreductase"/>
    <property type="match status" value="1"/>
</dbReference>
<organism evidence="2 3">
    <name type="scientific">Aquibacillus halophilus</name>
    <dbReference type="NCBI Taxonomy" id="930132"/>
    <lineage>
        <taxon>Bacteria</taxon>
        <taxon>Bacillati</taxon>
        <taxon>Bacillota</taxon>
        <taxon>Bacilli</taxon>
        <taxon>Bacillales</taxon>
        <taxon>Bacillaceae</taxon>
        <taxon>Aquibacillus</taxon>
    </lineage>
</organism>
<dbReference type="PANTHER" id="PTHR47619:SF1">
    <property type="entry name" value="EXODEOXYRIBONUCLEASE WALJ"/>
    <property type="match status" value="1"/>
</dbReference>
<dbReference type="PANTHER" id="PTHR47619">
    <property type="entry name" value="METALLO-HYDROLASE YYCJ-RELATED"/>
    <property type="match status" value="1"/>
</dbReference>
<dbReference type="InterPro" id="IPR001279">
    <property type="entry name" value="Metallo-B-lactamas"/>
</dbReference>
<keyword evidence="3" id="KW-1185">Reference proteome</keyword>
<keyword evidence="2" id="KW-0378">Hydrolase</keyword>